<dbReference type="CDD" id="cd17319">
    <property type="entry name" value="MFS_ExuT_GudP_like"/>
    <property type="match status" value="1"/>
</dbReference>
<dbReference type="EMBL" id="FCON02000019">
    <property type="protein sequence ID" value="SAL47618.1"/>
    <property type="molecule type" value="Genomic_DNA"/>
</dbReference>
<comment type="caution">
    <text evidence="8">The sequence shown here is derived from an EMBL/GenBank/DDBJ whole genome shotgun (WGS) entry which is preliminary data.</text>
</comment>
<feature type="transmembrane region" description="Helical" evidence="6">
    <location>
        <begin position="319"/>
        <end position="337"/>
    </location>
</feature>
<evidence type="ECO:0000256" key="1">
    <source>
        <dbReference type="ARBA" id="ARBA00004141"/>
    </source>
</evidence>
<reference evidence="8" key="1">
    <citation type="submission" date="2016-01" db="EMBL/GenBank/DDBJ databases">
        <authorList>
            <person name="Peeters C."/>
        </authorList>
    </citation>
    <scope>NUCLEOTIDE SEQUENCE [LARGE SCALE GENOMIC DNA]</scope>
    <source>
        <strain evidence="8">LMG 22940</strain>
    </source>
</reference>
<evidence type="ECO:0000256" key="3">
    <source>
        <dbReference type="ARBA" id="ARBA00022692"/>
    </source>
</evidence>
<name>A0A158HTE2_9BURK</name>
<feature type="transmembrane region" description="Helical" evidence="6">
    <location>
        <begin position="27"/>
        <end position="49"/>
    </location>
</feature>
<dbReference type="InterPro" id="IPR020846">
    <property type="entry name" value="MFS_dom"/>
</dbReference>
<dbReference type="GO" id="GO:0022857">
    <property type="term" value="F:transmembrane transporter activity"/>
    <property type="evidence" value="ECO:0007669"/>
    <property type="project" value="InterPro"/>
</dbReference>
<protein>
    <submittedName>
        <fullName evidence="8">Major facilitator transporter</fullName>
    </submittedName>
</protein>
<feature type="transmembrane region" description="Helical" evidence="6">
    <location>
        <begin position="253"/>
        <end position="274"/>
    </location>
</feature>
<keyword evidence="9" id="KW-1185">Reference proteome</keyword>
<dbReference type="InterPro" id="IPR036259">
    <property type="entry name" value="MFS_trans_sf"/>
</dbReference>
<dbReference type="PROSITE" id="PS50850">
    <property type="entry name" value="MFS"/>
    <property type="match status" value="1"/>
</dbReference>
<dbReference type="Proteomes" id="UP000054770">
    <property type="component" value="Unassembled WGS sequence"/>
</dbReference>
<feature type="transmembrane region" description="Helical" evidence="6">
    <location>
        <begin position="186"/>
        <end position="208"/>
    </location>
</feature>
<comment type="subcellular location">
    <subcellularLocation>
        <location evidence="1">Membrane</location>
        <topology evidence="1">Multi-pass membrane protein</topology>
    </subcellularLocation>
</comment>
<organism evidence="8 9">
    <name type="scientific">Caballeronia choica</name>
    <dbReference type="NCBI Taxonomy" id="326476"/>
    <lineage>
        <taxon>Bacteria</taxon>
        <taxon>Pseudomonadati</taxon>
        <taxon>Pseudomonadota</taxon>
        <taxon>Betaproteobacteria</taxon>
        <taxon>Burkholderiales</taxon>
        <taxon>Burkholderiaceae</taxon>
        <taxon>Caballeronia</taxon>
    </lineage>
</organism>
<feature type="transmembrane region" description="Helical" evidence="6">
    <location>
        <begin position="151"/>
        <end position="174"/>
    </location>
</feature>
<dbReference type="Gene3D" id="1.20.1250.20">
    <property type="entry name" value="MFS general substrate transporter like domains"/>
    <property type="match status" value="2"/>
</dbReference>
<proteinExistence type="predicted"/>
<dbReference type="OrthoDB" id="5441967at2"/>
<feature type="transmembrane region" description="Helical" evidence="6">
    <location>
        <begin position="410"/>
        <end position="427"/>
    </location>
</feature>
<dbReference type="AlphaFoldDB" id="A0A158HTE2"/>
<keyword evidence="3 6" id="KW-0812">Transmembrane</keyword>
<dbReference type="PANTHER" id="PTHR43791:SF36">
    <property type="entry name" value="TRANSPORTER, PUTATIVE (AFU_ORTHOLOGUE AFUA_6G08340)-RELATED"/>
    <property type="match status" value="1"/>
</dbReference>
<keyword evidence="5 6" id="KW-0472">Membrane</keyword>
<evidence type="ECO:0000256" key="5">
    <source>
        <dbReference type="ARBA" id="ARBA00023136"/>
    </source>
</evidence>
<dbReference type="PANTHER" id="PTHR43791">
    <property type="entry name" value="PERMEASE-RELATED"/>
    <property type="match status" value="1"/>
</dbReference>
<feature type="transmembrane region" description="Helical" evidence="6">
    <location>
        <begin position="118"/>
        <end position="139"/>
    </location>
</feature>
<evidence type="ECO:0000313" key="8">
    <source>
        <dbReference type="EMBL" id="SAL47618.1"/>
    </source>
</evidence>
<feature type="domain" description="Major facilitator superfamily (MFS) profile" evidence="7">
    <location>
        <begin position="27"/>
        <end position="432"/>
    </location>
</feature>
<feature type="transmembrane region" description="Helical" evidence="6">
    <location>
        <begin position="93"/>
        <end position="112"/>
    </location>
</feature>
<feature type="transmembrane region" description="Helical" evidence="6">
    <location>
        <begin position="376"/>
        <end position="398"/>
    </location>
</feature>
<evidence type="ECO:0000313" key="9">
    <source>
        <dbReference type="Proteomes" id="UP000054770"/>
    </source>
</evidence>
<dbReference type="Pfam" id="PF07690">
    <property type="entry name" value="MFS_1"/>
    <property type="match status" value="1"/>
</dbReference>
<accession>A0A158HTE2</accession>
<evidence type="ECO:0000256" key="2">
    <source>
        <dbReference type="ARBA" id="ARBA00022448"/>
    </source>
</evidence>
<sequence length="432" mass="47767">MSDIAALPSTRSSTDLERMYQKVTRRVVPLLFICYVLAYLDRINIGYAQLQMRTDLNFSDAIYGLGASMFFVGYVLFEVPSNMLLKKVGARKTMLRIMLCWGAVSMSTMFVTSPLEFYVARFFLGVFEAGFFPGILFYLTLWFPADRRARIVAFFMAATVTAGLISGPVSSFILQNLDGVHGLRGWQWMFLLEGLPTVLFGIVLYLWLDDLPSSARWLSATEKEAIARDLAEKSHGVPAETASHRTAFRDRAVYRLSALYFAMSCAAYALSFWMPSMIERAGSVSLQRIGTLSLIPYACGVVAMIWYSRHSDRTRERRWHFAFAVLLSAAALSLCSWTEGMLWTSVALISVSLAAVISSFPVFWAVATSVLRKESAAVGIAIVTSLGAVSGIICPYAIGLIKTSTGSLDYGLYACSGLLILASVVMLRMKTD</sequence>
<feature type="transmembrane region" description="Helical" evidence="6">
    <location>
        <begin position="286"/>
        <end position="307"/>
    </location>
</feature>
<evidence type="ECO:0000256" key="6">
    <source>
        <dbReference type="SAM" id="Phobius"/>
    </source>
</evidence>
<dbReference type="RefSeq" id="WP_087644479.1">
    <property type="nucleotide sequence ID" value="NZ_FCON02000019.1"/>
</dbReference>
<keyword evidence="4 6" id="KW-1133">Transmembrane helix</keyword>
<dbReference type="InterPro" id="IPR011701">
    <property type="entry name" value="MFS"/>
</dbReference>
<evidence type="ECO:0000256" key="4">
    <source>
        <dbReference type="ARBA" id="ARBA00022989"/>
    </source>
</evidence>
<dbReference type="FunFam" id="1.20.1250.20:FF:000018">
    <property type="entry name" value="MFS transporter permease"/>
    <property type="match status" value="1"/>
</dbReference>
<dbReference type="SUPFAM" id="SSF103473">
    <property type="entry name" value="MFS general substrate transporter"/>
    <property type="match status" value="1"/>
</dbReference>
<feature type="transmembrane region" description="Helical" evidence="6">
    <location>
        <begin position="61"/>
        <end position="81"/>
    </location>
</feature>
<feature type="transmembrane region" description="Helical" evidence="6">
    <location>
        <begin position="343"/>
        <end position="364"/>
    </location>
</feature>
<gene>
    <name evidence="8" type="ORF">AWB68_02316</name>
</gene>
<keyword evidence="2" id="KW-0813">Transport</keyword>
<dbReference type="GO" id="GO:0016020">
    <property type="term" value="C:membrane"/>
    <property type="evidence" value="ECO:0007669"/>
    <property type="project" value="UniProtKB-SubCell"/>
</dbReference>
<evidence type="ECO:0000259" key="7">
    <source>
        <dbReference type="PROSITE" id="PS50850"/>
    </source>
</evidence>